<dbReference type="AlphaFoldDB" id="A0A8X6MYS1"/>
<dbReference type="EMBL" id="BMAW01003541">
    <property type="protein sequence ID" value="GFS84216.1"/>
    <property type="molecule type" value="Genomic_DNA"/>
</dbReference>
<accession>A0A8X6MYS1</accession>
<reference evidence="2" key="1">
    <citation type="submission" date="2020-08" db="EMBL/GenBank/DDBJ databases">
        <title>Multicomponent nature underlies the extraordinary mechanical properties of spider dragline silk.</title>
        <authorList>
            <person name="Kono N."/>
            <person name="Nakamura H."/>
            <person name="Mori M."/>
            <person name="Yoshida Y."/>
            <person name="Ohtoshi R."/>
            <person name="Malay A.D."/>
            <person name="Moran D.A.P."/>
            <person name="Tomita M."/>
            <person name="Numata K."/>
            <person name="Arakawa K."/>
        </authorList>
    </citation>
    <scope>NUCLEOTIDE SEQUENCE</scope>
</reference>
<evidence type="ECO:0000256" key="1">
    <source>
        <dbReference type="SAM" id="MobiDB-lite"/>
    </source>
</evidence>
<dbReference type="OrthoDB" id="6437443at2759"/>
<gene>
    <name evidence="2" type="primary">AVEN_195965_1</name>
    <name evidence="2" type="ORF">NPIL_57091</name>
</gene>
<feature type="compositionally biased region" description="Polar residues" evidence="1">
    <location>
        <begin position="321"/>
        <end position="338"/>
    </location>
</feature>
<name>A0A8X6MYS1_NEPPI</name>
<protein>
    <submittedName>
        <fullName evidence="2">Uncharacterized protein</fullName>
    </submittedName>
</protein>
<evidence type="ECO:0000313" key="2">
    <source>
        <dbReference type="EMBL" id="GFS84216.1"/>
    </source>
</evidence>
<comment type="caution">
    <text evidence="2">The sequence shown here is derived from an EMBL/GenBank/DDBJ whole genome shotgun (WGS) entry which is preliminary data.</text>
</comment>
<feature type="region of interest" description="Disordered" evidence="1">
    <location>
        <begin position="317"/>
        <end position="415"/>
    </location>
</feature>
<sequence length="555" mass="63420">MSDFETFQAFSKDVVSCMTYFYRDPWSASPKSVKSPFSPVMGEAIIRFSLIHREKLSKTAEDVVPMIDIEPSFFYTFGNKLICEPFVSKYPFTKILAICSLVTYVAHIFFIAGNEWFMNRACFTIAALCLEMKEHFLMAGGWEEFKKHCTGLVQSALEIQQKKALSFVSWAKYYPRTFTFPKWALADLRDRRKITKNQYYELNRRISRSLGTLLEPGELGEELSGPFNISKLTGIEIIQETINFPSDPKSKKVAKWTEDLTKHTSTAPKYRIPKWPGDIPKDTGGLPKWTTEISKWTGDIHKTYVDVKKGTGNVKKLTGTVKKSTPSTRATPKSTVTISKSARATQKSTATSSKSAETSPKSTSSKSAETSPKSTATTSKSAETSPKSTATTSKSVGTSQKSTVTVSKSVGTSQKSNLPFKQRWNITEINRYVSKSVNISEITAVSEKRWNIRNRPLPFRKALEHHRNRPLPVQKVEHHRNRPLPVRKALEHHRNRLLPVRKALEHHRNRLLPFRKVLEHHRNRPLPFRKLLEKHRNQPTPFRNRLEFHKNQLVL</sequence>
<feature type="compositionally biased region" description="Low complexity" evidence="1">
    <location>
        <begin position="339"/>
        <end position="415"/>
    </location>
</feature>
<dbReference type="Proteomes" id="UP000887013">
    <property type="component" value="Unassembled WGS sequence"/>
</dbReference>
<proteinExistence type="predicted"/>
<organism evidence="2 3">
    <name type="scientific">Nephila pilipes</name>
    <name type="common">Giant wood spider</name>
    <name type="synonym">Nephila maculata</name>
    <dbReference type="NCBI Taxonomy" id="299642"/>
    <lineage>
        <taxon>Eukaryota</taxon>
        <taxon>Metazoa</taxon>
        <taxon>Ecdysozoa</taxon>
        <taxon>Arthropoda</taxon>
        <taxon>Chelicerata</taxon>
        <taxon>Arachnida</taxon>
        <taxon>Araneae</taxon>
        <taxon>Araneomorphae</taxon>
        <taxon>Entelegynae</taxon>
        <taxon>Araneoidea</taxon>
        <taxon>Nephilidae</taxon>
        <taxon>Nephila</taxon>
    </lineage>
</organism>
<evidence type="ECO:0000313" key="3">
    <source>
        <dbReference type="Proteomes" id="UP000887013"/>
    </source>
</evidence>
<keyword evidence="3" id="KW-1185">Reference proteome</keyword>